<dbReference type="Proteomes" id="UP000810292">
    <property type="component" value="Unassembled WGS sequence"/>
</dbReference>
<keyword evidence="2" id="KW-0132">Cell division</keyword>
<gene>
    <name evidence="6" type="primary">scpB</name>
    <name evidence="6" type="ORF">IAA72_00290</name>
</gene>
<organism evidence="6 7">
    <name type="scientific">Candidatus Ornithospirochaeta stercoravium</name>
    <dbReference type="NCBI Taxonomy" id="2840897"/>
    <lineage>
        <taxon>Bacteria</taxon>
        <taxon>Pseudomonadati</taxon>
        <taxon>Spirochaetota</taxon>
        <taxon>Spirochaetia</taxon>
        <taxon>Spirochaetales</taxon>
        <taxon>Spirochaetaceae</taxon>
        <taxon>Spirochaetaceae incertae sedis</taxon>
        <taxon>Candidatus Ornithospirochaeta</taxon>
    </lineage>
</organism>
<keyword evidence="4" id="KW-0131">Cell cycle</keyword>
<dbReference type="Pfam" id="PF04079">
    <property type="entry name" value="SMC_ScpB"/>
    <property type="match status" value="1"/>
</dbReference>
<keyword evidence="1" id="KW-0963">Cytoplasm</keyword>
<dbReference type="AlphaFoldDB" id="A0A9D9I9D1"/>
<evidence type="ECO:0000256" key="3">
    <source>
        <dbReference type="ARBA" id="ARBA00022829"/>
    </source>
</evidence>
<dbReference type="InterPro" id="IPR005234">
    <property type="entry name" value="ScpB_csome_segregation"/>
</dbReference>
<comment type="caution">
    <text evidence="6">The sequence shown here is derived from an EMBL/GenBank/DDBJ whole genome shotgun (WGS) entry which is preliminary data.</text>
</comment>
<reference evidence="6" key="1">
    <citation type="submission" date="2020-10" db="EMBL/GenBank/DDBJ databases">
        <authorList>
            <person name="Gilroy R."/>
        </authorList>
    </citation>
    <scope>NUCLEOTIDE SEQUENCE</scope>
    <source>
        <strain evidence="6">14700</strain>
    </source>
</reference>
<dbReference type="GO" id="GO:0051301">
    <property type="term" value="P:cell division"/>
    <property type="evidence" value="ECO:0007669"/>
    <property type="project" value="UniProtKB-KW"/>
</dbReference>
<evidence type="ECO:0000256" key="1">
    <source>
        <dbReference type="ARBA" id="ARBA00022490"/>
    </source>
</evidence>
<dbReference type="SUPFAM" id="SSF46785">
    <property type="entry name" value="Winged helix' DNA-binding domain"/>
    <property type="match status" value="2"/>
</dbReference>
<dbReference type="InterPro" id="IPR036388">
    <property type="entry name" value="WH-like_DNA-bd_sf"/>
</dbReference>
<feature type="compositionally biased region" description="Acidic residues" evidence="5">
    <location>
        <begin position="188"/>
        <end position="205"/>
    </location>
</feature>
<dbReference type="GO" id="GO:0051304">
    <property type="term" value="P:chromosome separation"/>
    <property type="evidence" value="ECO:0007669"/>
    <property type="project" value="InterPro"/>
</dbReference>
<evidence type="ECO:0000256" key="2">
    <source>
        <dbReference type="ARBA" id="ARBA00022618"/>
    </source>
</evidence>
<dbReference type="Gene3D" id="1.10.10.10">
    <property type="entry name" value="Winged helix-like DNA-binding domain superfamily/Winged helix DNA-binding domain"/>
    <property type="match status" value="2"/>
</dbReference>
<evidence type="ECO:0000313" key="7">
    <source>
        <dbReference type="Proteomes" id="UP000810292"/>
    </source>
</evidence>
<sequence length="255" mass="29303">MRLWEEMMARMMLSDEARLCEAVLFIENQPLTLDRIVELTGIRPDRAEDAIQELKEDYADRGSGLVISDEDDLFSFNPSPELYPALKQNYGRKVDKRLSRAALETLAIVAYKQPVTRSEIKGIRGVDSDSIVKLLREKDYIKVVGRSSAQGHPCLYSTTRKFLFEFKLTSISDLPKLSEIDRLRFEDEEEDKEDDIFSSEEEDVERESYEIETGAVESLDLSSDDLPKRRNTRKKKTDDNIEVNDETSSTENGDE</sequence>
<feature type="region of interest" description="Disordered" evidence="5">
    <location>
        <begin position="188"/>
        <end position="255"/>
    </location>
</feature>
<keyword evidence="3" id="KW-0159">Chromosome partition</keyword>
<feature type="compositionally biased region" description="Polar residues" evidence="5">
    <location>
        <begin position="246"/>
        <end position="255"/>
    </location>
</feature>
<dbReference type="NCBIfam" id="TIGR00281">
    <property type="entry name" value="SMC-Scp complex subunit ScpB"/>
    <property type="match status" value="1"/>
</dbReference>
<protein>
    <submittedName>
        <fullName evidence="6">SMC-Scp complex subunit ScpB</fullName>
    </submittedName>
</protein>
<dbReference type="InterPro" id="IPR036390">
    <property type="entry name" value="WH_DNA-bd_sf"/>
</dbReference>
<evidence type="ECO:0000313" key="6">
    <source>
        <dbReference type="EMBL" id="MBO8468207.1"/>
    </source>
</evidence>
<dbReference type="EMBL" id="JADIMF010000003">
    <property type="protein sequence ID" value="MBO8468207.1"/>
    <property type="molecule type" value="Genomic_DNA"/>
</dbReference>
<dbReference type="PANTHER" id="PTHR34298">
    <property type="entry name" value="SEGREGATION AND CONDENSATION PROTEIN B"/>
    <property type="match status" value="1"/>
</dbReference>
<name>A0A9D9I9D1_9SPIO</name>
<reference evidence="6" key="2">
    <citation type="journal article" date="2021" name="PeerJ">
        <title>Extensive microbial diversity within the chicken gut microbiome revealed by metagenomics and culture.</title>
        <authorList>
            <person name="Gilroy R."/>
            <person name="Ravi A."/>
            <person name="Getino M."/>
            <person name="Pursley I."/>
            <person name="Horton D.L."/>
            <person name="Alikhan N.F."/>
            <person name="Baker D."/>
            <person name="Gharbi K."/>
            <person name="Hall N."/>
            <person name="Watson M."/>
            <person name="Adriaenssens E.M."/>
            <person name="Foster-Nyarko E."/>
            <person name="Jarju S."/>
            <person name="Secka A."/>
            <person name="Antonio M."/>
            <person name="Oren A."/>
            <person name="Chaudhuri R.R."/>
            <person name="La Ragione R."/>
            <person name="Hildebrand F."/>
            <person name="Pallen M.J."/>
        </authorList>
    </citation>
    <scope>NUCLEOTIDE SEQUENCE</scope>
    <source>
        <strain evidence="6">14700</strain>
    </source>
</reference>
<accession>A0A9D9I9D1</accession>
<evidence type="ECO:0000256" key="5">
    <source>
        <dbReference type="SAM" id="MobiDB-lite"/>
    </source>
</evidence>
<evidence type="ECO:0000256" key="4">
    <source>
        <dbReference type="ARBA" id="ARBA00023306"/>
    </source>
</evidence>
<dbReference type="PANTHER" id="PTHR34298:SF2">
    <property type="entry name" value="SEGREGATION AND CONDENSATION PROTEIN B"/>
    <property type="match status" value="1"/>
</dbReference>
<proteinExistence type="predicted"/>